<dbReference type="EC" id="4.2.3.5" evidence="3 7"/>
<dbReference type="InterPro" id="IPR035904">
    <property type="entry name" value="Chorismate_synth_AroC_sf"/>
</dbReference>
<dbReference type="PANTHER" id="PTHR21085">
    <property type="entry name" value="CHORISMATE SYNTHASE"/>
    <property type="match status" value="1"/>
</dbReference>
<name>A0A8J5XKR2_DIALT</name>
<dbReference type="UniPathway" id="UPA00053">
    <property type="reaction ID" value="UER00090"/>
</dbReference>
<dbReference type="GO" id="GO:0009423">
    <property type="term" value="P:chorismate biosynthetic process"/>
    <property type="evidence" value="ECO:0007669"/>
    <property type="project" value="UniProtKB-UniPathway"/>
</dbReference>
<dbReference type="OrthoDB" id="1721239at2759"/>
<comment type="similarity">
    <text evidence="2 7">Belongs to the chorismate synthase family.</text>
</comment>
<evidence type="ECO:0000313" key="9">
    <source>
        <dbReference type="Proteomes" id="UP000751190"/>
    </source>
</evidence>
<evidence type="ECO:0000256" key="2">
    <source>
        <dbReference type="ARBA" id="ARBA00008014"/>
    </source>
</evidence>
<gene>
    <name evidence="8" type="ORF">KFE25_001882</name>
</gene>
<dbReference type="PROSITE" id="PS00787">
    <property type="entry name" value="CHORISMATE_SYNTHASE_1"/>
    <property type="match status" value="1"/>
</dbReference>
<dbReference type="PROSITE" id="PS00788">
    <property type="entry name" value="CHORISMATE_SYNTHASE_2"/>
    <property type="match status" value="1"/>
</dbReference>
<dbReference type="Pfam" id="PF01264">
    <property type="entry name" value="Chorismate_synt"/>
    <property type="match status" value="1"/>
</dbReference>
<dbReference type="NCBIfam" id="TIGR00033">
    <property type="entry name" value="aroC"/>
    <property type="match status" value="1"/>
</dbReference>
<dbReference type="OMA" id="MLSINAV"/>
<keyword evidence="5 7" id="KW-0057">Aromatic amino acid biosynthesis</keyword>
<evidence type="ECO:0000256" key="6">
    <source>
        <dbReference type="ARBA" id="ARBA00023239"/>
    </source>
</evidence>
<dbReference type="GO" id="GO:0010181">
    <property type="term" value="F:FMN binding"/>
    <property type="evidence" value="ECO:0007669"/>
    <property type="project" value="TreeGrafter"/>
</dbReference>
<comment type="cofactor">
    <cofactor evidence="7">
        <name>FMNH2</name>
        <dbReference type="ChEBI" id="CHEBI:57618"/>
    </cofactor>
    <text evidence="7">Reduced FMN (FMNH(2)).</text>
</comment>
<evidence type="ECO:0000256" key="3">
    <source>
        <dbReference type="ARBA" id="ARBA00013036"/>
    </source>
</evidence>
<accession>A0A8J5XKR2</accession>
<dbReference type="EMBL" id="JAGTXO010000008">
    <property type="protein sequence ID" value="KAG8466126.1"/>
    <property type="molecule type" value="Genomic_DNA"/>
</dbReference>
<dbReference type="HAMAP" id="MF_00300">
    <property type="entry name" value="Chorismate_synth"/>
    <property type="match status" value="1"/>
</dbReference>
<reference evidence="8" key="1">
    <citation type="submission" date="2021-05" db="EMBL/GenBank/DDBJ databases">
        <title>The genome of the haptophyte Pavlova lutheri (Diacronema luteri, Pavlovales) - a model for lipid biosynthesis in eukaryotic algae.</title>
        <authorList>
            <person name="Hulatt C.J."/>
            <person name="Posewitz M.C."/>
        </authorList>
    </citation>
    <scope>NUCLEOTIDE SEQUENCE</scope>
    <source>
        <strain evidence="8">NIVA-4/92</strain>
    </source>
</reference>
<keyword evidence="4 7" id="KW-0028">Amino-acid biosynthesis</keyword>
<dbReference type="Proteomes" id="UP000751190">
    <property type="component" value="Unassembled WGS sequence"/>
</dbReference>
<dbReference type="Gene3D" id="3.60.150.10">
    <property type="entry name" value="Chorismate synthase AroC"/>
    <property type="match status" value="2"/>
</dbReference>
<evidence type="ECO:0000256" key="1">
    <source>
        <dbReference type="ARBA" id="ARBA00005044"/>
    </source>
</evidence>
<dbReference type="GO" id="GO:0009073">
    <property type="term" value="P:aromatic amino acid family biosynthetic process"/>
    <property type="evidence" value="ECO:0007669"/>
    <property type="project" value="UniProtKB-KW"/>
</dbReference>
<protein>
    <recommendedName>
        <fullName evidence="3 7">Chorismate synthase</fullName>
        <ecNumber evidence="3 7">4.2.3.5</ecNumber>
    </recommendedName>
</protein>
<dbReference type="GO" id="GO:0004107">
    <property type="term" value="F:chorismate synthase activity"/>
    <property type="evidence" value="ECO:0007669"/>
    <property type="project" value="UniProtKB-EC"/>
</dbReference>
<dbReference type="PROSITE" id="PS00789">
    <property type="entry name" value="CHORISMATE_SYNTHASE_3"/>
    <property type="match status" value="1"/>
</dbReference>
<keyword evidence="9" id="KW-1185">Reference proteome</keyword>
<proteinExistence type="inferred from homology"/>
<dbReference type="CDD" id="cd07304">
    <property type="entry name" value="Chorismate_synthase"/>
    <property type="match status" value="1"/>
</dbReference>
<evidence type="ECO:0000256" key="7">
    <source>
        <dbReference type="RuleBase" id="RU000605"/>
    </source>
</evidence>
<organism evidence="8 9">
    <name type="scientific">Diacronema lutheri</name>
    <name type="common">Unicellular marine alga</name>
    <name type="synonym">Monochrysis lutheri</name>
    <dbReference type="NCBI Taxonomy" id="2081491"/>
    <lineage>
        <taxon>Eukaryota</taxon>
        <taxon>Haptista</taxon>
        <taxon>Haptophyta</taxon>
        <taxon>Pavlovophyceae</taxon>
        <taxon>Pavlovales</taxon>
        <taxon>Pavlovaceae</taxon>
        <taxon>Diacronema</taxon>
    </lineage>
</organism>
<keyword evidence="6 7" id="KW-0456">Lyase</keyword>
<evidence type="ECO:0000256" key="5">
    <source>
        <dbReference type="ARBA" id="ARBA00023141"/>
    </source>
</evidence>
<comment type="catalytic activity">
    <reaction evidence="7">
        <text>5-O-(1-carboxyvinyl)-3-phosphoshikimate = chorismate + phosphate</text>
        <dbReference type="Rhea" id="RHEA:21020"/>
        <dbReference type="ChEBI" id="CHEBI:29748"/>
        <dbReference type="ChEBI" id="CHEBI:43474"/>
        <dbReference type="ChEBI" id="CHEBI:57701"/>
        <dbReference type="EC" id="4.2.3.5"/>
    </reaction>
</comment>
<dbReference type="GO" id="GO:0008652">
    <property type="term" value="P:amino acid biosynthetic process"/>
    <property type="evidence" value="ECO:0007669"/>
    <property type="project" value="UniProtKB-KW"/>
</dbReference>
<dbReference type="AlphaFoldDB" id="A0A8J5XKR2"/>
<dbReference type="PANTHER" id="PTHR21085:SF0">
    <property type="entry name" value="CHORISMATE SYNTHASE"/>
    <property type="match status" value="1"/>
</dbReference>
<comment type="caution">
    <text evidence="8">The sequence shown here is derived from an EMBL/GenBank/DDBJ whole genome shotgun (WGS) entry which is preliminary data.</text>
</comment>
<evidence type="ECO:0000256" key="4">
    <source>
        <dbReference type="ARBA" id="ARBA00022605"/>
    </source>
</evidence>
<evidence type="ECO:0000313" key="8">
    <source>
        <dbReference type="EMBL" id="KAG8466126.1"/>
    </source>
</evidence>
<dbReference type="InterPro" id="IPR020541">
    <property type="entry name" value="Chorismate_synthase_CS"/>
</dbReference>
<sequence>MSTFGTIFRVSTFGESHCKGVGAIVDGVPPGLELTEADIQPQLTRRRPGQSTLTTPRNEADKVTILSGTEFGRTLGTPIGLFVPNEDQRPGDYKEMSAVPRPGHADYTYQLKYGTRASSGGGRSSARETIGRVAAGAIAEKWLFQTYGTRIVTWVNSVGSVGIPEDVVAEHGCGWTREEVDRLGALVLLRDPARFPIDLAALTGADAAPKAAELQRKADAEQAFLAAAEEDATPAYRDASGAIYTRSGALIASPPANVAGWATDDLVSLRCPHPPTACRMATLIRHVKAAKDSIGGTLTTMCTGVPPALGEPVFDRLEAKLAHAMLSLPATKGFEIGTGFRGTHMRGSAHNDAFTANSTPGGGKLTTKTNNAGGTLGGISVGTPIQFSVALKAVSTIGQAQSTSTFDGVDTVLEAKGRHDPCVLPRAPPLLEGMTALVLADAAMMQRTRLGGSNTIADPSLIVDEANGHADKKARAQ</sequence>
<dbReference type="InterPro" id="IPR000453">
    <property type="entry name" value="Chorismate_synth"/>
</dbReference>
<dbReference type="SUPFAM" id="SSF103263">
    <property type="entry name" value="Chorismate synthase, AroC"/>
    <property type="match status" value="2"/>
</dbReference>
<comment type="pathway">
    <text evidence="1 7">Metabolic intermediate biosynthesis; chorismate biosynthesis; chorismate from D-erythrose 4-phosphate and phosphoenolpyruvate: step 7/7.</text>
</comment>
<dbReference type="GO" id="GO:0005829">
    <property type="term" value="C:cytosol"/>
    <property type="evidence" value="ECO:0007669"/>
    <property type="project" value="TreeGrafter"/>
</dbReference>